<dbReference type="InterPro" id="IPR016197">
    <property type="entry name" value="Chromo-like_dom_sf"/>
</dbReference>
<feature type="region of interest" description="Disordered" evidence="3">
    <location>
        <begin position="175"/>
        <end position="207"/>
    </location>
</feature>
<evidence type="ECO:0000259" key="4">
    <source>
        <dbReference type="PROSITE" id="PS50013"/>
    </source>
</evidence>
<dbReference type="SMART" id="SM00300">
    <property type="entry name" value="ChSh"/>
    <property type="match status" value="1"/>
</dbReference>
<dbReference type="PROSITE" id="PS50013">
    <property type="entry name" value="CHROMO_2"/>
    <property type="match status" value="1"/>
</dbReference>
<evidence type="ECO:0000313" key="5">
    <source>
        <dbReference type="Proteomes" id="UP001652660"/>
    </source>
</evidence>
<dbReference type="GeneID" id="113732136"/>
<feature type="compositionally biased region" description="Polar residues" evidence="3">
    <location>
        <begin position="296"/>
        <end position="306"/>
    </location>
</feature>
<dbReference type="InterPro" id="IPR023779">
    <property type="entry name" value="Chromodomain_CS"/>
</dbReference>
<feature type="domain" description="Chromo" evidence="4">
    <location>
        <begin position="123"/>
        <end position="182"/>
    </location>
</feature>
<dbReference type="PANTHER" id="PTHR47240:SF2">
    <property type="entry name" value="CHROMO DOMAIN-CONTAINING PROTEIN LHP1"/>
    <property type="match status" value="1"/>
</dbReference>
<protein>
    <submittedName>
        <fullName evidence="6">Chromo domain protein LHP1-like isoform X1</fullName>
    </submittedName>
</protein>
<accession>A0A6P6WIJ6</accession>
<dbReference type="Proteomes" id="UP001652660">
    <property type="component" value="Chromosome 2e"/>
</dbReference>
<dbReference type="Gene3D" id="2.40.50.40">
    <property type="match status" value="1"/>
</dbReference>
<dbReference type="AlphaFoldDB" id="A0A6P6WIJ6"/>
<dbReference type="InterPro" id="IPR044251">
    <property type="entry name" value="LHP1-like"/>
</dbReference>
<evidence type="ECO:0000256" key="1">
    <source>
        <dbReference type="ARBA" id="ARBA00004123"/>
    </source>
</evidence>
<organism evidence="5 6">
    <name type="scientific">Coffea arabica</name>
    <name type="common">Arabian coffee</name>
    <dbReference type="NCBI Taxonomy" id="13443"/>
    <lineage>
        <taxon>Eukaryota</taxon>
        <taxon>Viridiplantae</taxon>
        <taxon>Streptophyta</taxon>
        <taxon>Embryophyta</taxon>
        <taxon>Tracheophyta</taxon>
        <taxon>Spermatophyta</taxon>
        <taxon>Magnoliopsida</taxon>
        <taxon>eudicotyledons</taxon>
        <taxon>Gunneridae</taxon>
        <taxon>Pentapetalae</taxon>
        <taxon>asterids</taxon>
        <taxon>lamiids</taxon>
        <taxon>Gentianales</taxon>
        <taxon>Rubiaceae</taxon>
        <taxon>Ixoroideae</taxon>
        <taxon>Gardenieae complex</taxon>
        <taxon>Bertiereae - Coffeeae clade</taxon>
        <taxon>Coffeeae</taxon>
        <taxon>Coffea</taxon>
    </lineage>
</organism>
<feature type="region of interest" description="Disordered" evidence="3">
    <location>
        <begin position="1"/>
        <end position="118"/>
    </location>
</feature>
<dbReference type="SUPFAM" id="SSF54160">
    <property type="entry name" value="Chromo domain-like"/>
    <property type="match status" value="1"/>
</dbReference>
<dbReference type="GO" id="GO:0005634">
    <property type="term" value="C:nucleus"/>
    <property type="evidence" value="ECO:0007669"/>
    <property type="project" value="UniProtKB-SubCell"/>
</dbReference>
<dbReference type="InterPro" id="IPR017984">
    <property type="entry name" value="Chromo_dom_subgr"/>
</dbReference>
<feature type="region of interest" description="Disordered" evidence="3">
    <location>
        <begin position="225"/>
        <end position="251"/>
    </location>
</feature>
<dbReference type="Pfam" id="PF00385">
    <property type="entry name" value="Chromo"/>
    <property type="match status" value="1"/>
</dbReference>
<dbReference type="SMART" id="SM00298">
    <property type="entry name" value="CHROMO"/>
    <property type="match status" value="1"/>
</dbReference>
<dbReference type="CDD" id="cd00024">
    <property type="entry name" value="CD_CSD"/>
    <property type="match status" value="1"/>
</dbReference>
<gene>
    <name evidence="6" type="primary">LOC113732136</name>
</gene>
<keyword evidence="5" id="KW-1185">Reference proteome</keyword>
<feature type="compositionally biased region" description="Basic residues" evidence="3">
    <location>
        <begin position="176"/>
        <end position="188"/>
    </location>
</feature>
<dbReference type="PANTHER" id="PTHR47240">
    <property type="entry name" value="CHROMO DOMAIN-CONTAINING PROTEIN LHP1"/>
    <property type="match status" value="1"/>
</dbReference>
<keyword evidence="2" id="KW-0539">Nucleus</keyword>
<dbReference type="InterPro" id="IPR000953">
    <property type="entry name" value="Chromo/chromo_shadow_dom"/>
</dbReference>
<dbReference type="GO" id="GO:0000792">
    <property type="term" value="C:heterochromatin"/>
    <property type="evidence" value="ECO:0007669"/>
    <property type="project" value="UniProtKB-ARBA"/>
</dbReference>
<evidence type="ECO:0000313" key="6">
    <source>
        <dbReference type="RefSeq" id="XP_027113582.2"/>
    </source>
</evidence>
<feature type="compositionally biased region" description="Basic residues" evidence="3">
    <location>
        <begin position="321"/>
        <end position="332"/>
    </location>
</feature>
<feature type="compositionally biased region" description="Acidic residues" evidence="3">
    <location>
        <begin position="76"/>
        <end position="111"/>
    </location>
</feature>
<name>A0A6P6WIJ6_COFAR</name>
<feature type="region of interest" description="Disordered" evidence="3">
    <location>
        <begin position="293"/>
        <end position="341"/>
    </location>
</feature>
<sequence>MKGGKRRASVDPPAPPETSAEGGEGGAMGNDQNPPRGPPSSLDAPADDGRQKQPEKGAGAGGAEKDSSVAAVAAAEAEEEEEEEEEEEGEKANDQFDEGQMEEGEGEEGEGEGEKAKLAEGYYEIEAVRRKRVRKGEVQYLIKWRGWPETANTWEPLENLLSCSDVIEAFEDSLRSGKRSTRRRKRKYGSAQSQSKKKQQQRSPAAATYNVPAVKVRILEKPLPFPPLNEPGSTNGEAGVNGVDNENGANPATFRTDLLEEPNELNLKISELRGAAVSNEDCVDKYTIDAQEAPLSEQSGRANGLQNADCPEPVQSGRCTGAKRRKSGSVKRFKQDSPSGMAENLQNIAATNGSCGMSANSGSQSSDHMANDLRFKSKVDSSKHICDITEIVKPVSYLSAAANSNGQDISVTFMAKRSDGSEVTVDNKFLKANHPVLVIVLPVSRRFPFAQLINFYEKHLRYSPA</sequence>
<dbReference type="OrthoDB" id="1918685at2759"/>
<dbReference type="PROSITE" id="PS00598">
    <property type="entry name" value="CHROMO_1"/>
    <property type="match status" value="1"/>
</dbReference>
<proteinExistence type="predicted"/>
<dbReference type="PRINTS" id="PR00504">
    <property type="entry name" value="CHROMODOMAIN"/>
</dbReference>
<dbReference type="InterPro" id="IPR023780">
    <property type="entry name" value="Chromo_domain"/>
</dbReference>
<dbReference type="RefSeq" id="XP_027113582.2">
    <property type="nucleotide sequence ID" value="XM_027257781.2"/>
</dbReference>
<dbReference type="GO" id="GO:0031507">
    <property type="term" value="P:heterochromatin formation"/>
    <property type="evidence" value="ECO:0007669"/>
    <property type="project" value="InterPro"/>
</dbReference>
<evidence type="ECO:0000256" key="3">
    <source>
        <dbReference type="SAM" id="MobiDB-lite"/>
    </source>
</evidence>
<evidence type="ECO:0000256" key="2">
    <source>
        <dbReference type="ARBA" id="ARBA00023242"/>
    </source>
</evidence>
<reference evidence="5" key="1">
    <citation type="journal article" date="2025" name="Foods">
        <title>Unveiling the Microbial Signatures of Arabica Coffee Cherries: Insights into Ripeness Specific Diversity, Functional Traits, and Implications for Quality and Safety.</title>
        <authorList>
            <consortium name="RefSeq"/>
            <person name="Tenea G.N."/>
            <person name="Cifuentes V."/>
            <person name="Reyes P."/>
            <person name="Cevallos-Vallejos M."/>
        </authorList>
    </citation>
    <scope>NUCLEOTIDE SEQUENCE [LARGE SCALE GENOMIC DNA]</scope>
</reference>
<dbReference type="InterPro" id="IPR008251">
    <property type="entry name" value="Chromo_shadow_dom"/>
</dbReference>
<reference evidence="6" key="2">
    <citation type="submission" date="2025-08" db="UniProtKB">
        <authorList>
            <consortium name="RefSeq"/>
        </authorList>
    </citation>
    <scope>IDENTIFICATION</scope>
    <source>
        <tissue evidence="6">Leaves</tissue>
    </source>
</reference>
<comment type="subcellular location">
    <subcellularLocation>
        <location evidence="1">Nucleus</location>
    </subcellularLocation>
</comment>